<evidence type="ECO:0000256" key="4">
    <source>
        <dbReference type="ARBA" id="ARBA00023015"/>
    </source>
</evidence>
<keyword evidence="2" id="KW-0507">mRNA processing</keyword>
<dbReference type="CDD" id="cd12321">
    <property type="entry name" value="RRM1_TDP43"/>
    <property type="match status" value="1"/>
</dbReference>
<dbReference type="CDD" id="cd12322">
    <property type="entry name" value="RRM2_TDP43"/>
    <property type="match status" value="1"/>
</dbReference>
<organism evidence="11 12">
    <name type="scientific">Saccoglossus kowalevskii</name>
    <name type="common">Acorn worm</name>
    <dbReference type="NCBI Taxonomy" id="10224"/>
    <lineage>
        <taxon>Eukaryota</taxon>
        <taxon>Metazoa</taxon>
        <taxon>Hemichordata</taxon>
        <taxon>Enteropneusta</taxon>
        <taxon>Harrimaniidae</taxon>
        <taxon>Saccoglossus</taxon>
    </lineage>
</organism>
<feature type="region of interest" description="Disordered" evidence="9">
    <location>
        <begin position="264"/>
        <end position="287"/>
    </location>
</feature>
<feature type="domain" description="RRM" evidence="10">
    <location>
        <begin position="195"/>
        <end position="266"/>
    </location>
</feature>
<dbReference type="Pfam" id="PF00076">
    <property type="entry name" value="RRM_1"/>
    <property type="match status" value="2"/>
</dbReference>
<feature type="domain" description="RRM" evidence="10">
    <location>
        <begin position="108"/>
        <end position="186"/>
    </location>
</feature>
<evidence type="ECO:0000313" key="11">
    <source>
        <dbReference type="Proteomes" id="UP000694865"/>
    </source>
</evidence>
<comment type="subcellular location">
    <subcellularLocation>
        <location evidence="1">Nucleus</location>
    </subcellularLocation>
</comment>
<dbReference type="SMART" id="SM00360">
    <property type="entry name" value="RRM"/>
    <property type="match status" value="2"/>
</dbReference>
<accession>A0ABM0MME8</accession>
<name>A0ABM0MME8_SACKO</name>
<evidence type="ECO:0000256" key="7">
    <source>
        <dbReference type="ARBA" id="ARBA00023242"/>
    </source>
</evidence>
<dbReference type="InterPro" id="IPR041105">
    <property type="entry name" value="TDP-43_N"/>
</dbReference>
<keyword evidence="8" id="KW-0694">RNA-binding</keyword>
<evidence type="ECO:0000256" key="3">
    <source>
        <dbReference type="ARBA" id="ARBA00022737"/>
    </source>
</evidence>
<evidence type="ECO:0000256" key="2">
    <source>
        <dbReference type="ARBA" id="ARBA00022664"/>
    </source>
</evidence>
<dbReference type="PANTHER" id="PTHR48033:SF9">
    <property type="entry name" value="TAR DNA-BINDING PROTEIN 43"/>
    <property type="match status" value="1"/>
</dbReference>
<dbReference type="GeneID" id="100375928"/>
<dbReference type="InterPro" id="IPR035979">
    <property type="entry name" value="RBD_domain_sf"/>
</dbReference>
<dbReference type="RefSeq" id="XP_006821189.1">
    <property type="nucleotide sequence ID" value="XM_006821126.1"/>
</dbReference>
<keyword evidence="4" id="KW-0805">Transcription regulation</keyword>
<keyword evidence="7" id="KW-0539">Nucleus</keyword>
<dbReference type="PANTHER" id="PTHR48033">
    <property type="entry name" value="RNA-BINDING (RRM/RBD/RNP MOTIFS) FAMILY PROTEIN"/>
    <property type="match status" value="1"/>
</dbReference>
<evidence type="ECO:0000256" key="6">
    <source>
        <dbReference type="ARBA" id="ARBA00023187"/>
    </source>
</evidence>
<evidence type="ECO:0000256" key="5">
    <source>
        <dbReference type="ARBA" id="ARBA00023163"/>
    </source>
</evidence>
<dbReference type="PROSITE" id="PS50102">
    <property type="entry name" value="RRM"/>
    <property type="match status" value="2"/>
</dbReference>
<keyword evidence="3" id="KW-0677">Repeat</keyword>
<keyword evidence="5" id="KW-0804">Transcription</keyword>
<dbReference type="InterPro" id="IPR000504">
    <property type="entry name" value="RRM_dom"/>
</dbReference>
<dbReference type="InterPro" id="IPR012677">
    <property type="entry name" value="Nucleotide-bd_a/b_plait_sf"/>
</dbReference>
<evidence type="ECO:0000256" key="8">
    <source>
        <dbReference type="PROSITE-ProRule" id="PRU00176"/>
    </source>
</evidence>
<feature type="compositionally biased region" description="Gly residues" evidence="9">
    <location>
        <begin position="272"/>
        <end position="284"/>
    </location>
</feature>
<dbReference type="SUPFAM" id="SSF54928">
    <property type="entry name" value="RNA-binding domain, RBD"/>
    <property type="match status" value="2"/>
</dbReference>
<sequence length="311" mass="34652">MTTMAAYIRVAEDEGDEPIEMPLEEDGSILLSTILAQYPGCCGLRYRNPDTGGIRGLRVVDGAIHPADGMWSDVCYLGVFPKDNKRKPEETLETPVGKTRRVEKQKCTDLIVLGLPWKTTEEELKEYFSDFGELLMSQVKKDPKTGNSKGFGFVRFKDYETQLKVMSQRHNIDGRWCDVKIPFSKGDMSLPNAGRKVFVGRVTEDITKEDLYSYFTQFGEVVDVFIPKPFRFFAFVTFADAEVAQSLCGEDLIVKGNSVHVSNAEPKNYQQGKGGGGGGGGNMGYGQMKVQDNQGTELLYSPILHSQNVMH</sequence>
<reference evidence="12" key="1">
    <citation type="submission" date="2025-08" db="UniProtKB">
        <authorList>
            <consortium name="RefSeq"/>
        </authorList>
    </citation>
    <scope>IDENTIFICATION</scope>
    <source>
        <tissue evidence="12">Testes</tissue>
    </source>
</reference>
<dbReference type="Pfam" id="PF18694">
    <property type="entry name" value="TDP-43_N"/>
    <property type="match status" value="1"/>
</dbReference>
<evidence type="ECO:0000259" key="10">
    <source>
        <dbReference type="PROSITE" id="PS50102"/>
    </source>
</evidence>
<keyword evidence="6" id="KW-0508">mRNA splicing</keyword>
<evidence type="ECO:0000313" key="12">
    <source>
        <dbReference type="RefSeq" id="XP_006821189.1"/>
    </source>
</evidence>
<proteinExistence type="predicted"/>
<evidence type="ECO:0000256" key="1">
    <source>
        <dbReference type="ARBA" id="ARBA00004123"/>
    </source>
</evidence>
<gene>
    <name evidence="12" type="primary">LOC100375928</name>
</gene>
<evidence type="ECO:0000256" key="9">
    <source>
        <dbReference type="SAM" id="MobiDB-lite"/>
    </source>
</evidence>
<dbReference type="Gene3D" id="3.30.70.330">
    <property type="match status" value="2"/>
</dbReference>
<keyword evidence="11" id="KW-1185">Reference proteome</keyword>
<dbReference type="CDD" id="cd19609">
    <property type="entry name" value="NTD_TDP-43"/>
    <property type="match status" value="1"/>
</dbReference>
<dbReference type="Proteomes" id="UP000694865">
    <property type="component" value="Unplaced"/>
</dbReference>
<protein>
    <submittedName>
        <fullName evidence="12">TAR DNA-binding protein 43-like</fullName>
    </submittedName>
</protein>